<gene>
    <name evidence="2" type="ORF">TKK_013757</name>
</gene>
<comment type="caution">
    <text evidence="2">The sequence shown here is derived from an EMBL/GenBank/DDBJ whole genome shotgun (WGS) entry which is preliminary data.</text>
</comment>
<evidence type="ECO:0000256" key="1">
    <source>
        <dbReference type="SAM" id="MobiDB-lite"/>
    </source>
</evidence>
<dbReference type="EMBL" id="JBJJXI010000108">
    <property type="protein sequence ID" value="KAL3391862.1"/>
    <property type="molecule type" value="Genomic_DNA"/>
</dbReference>
<dbReference type="AlphaFoldDB" id="A0ABD2WGB5"/>
<name>A0ABD2WGB5_9HYME</name>
<accession>A0ABD2WGB5</accession>
<reference evidence="2 3" key="1">
    <citation type="journal article" date="2024" name="bioRxiv">
        <title>A reference genome for Trichogramma kaykai: A tiny desert-dwelling parasitoid wasp with competing sex-ratio distorters.</title>
        <authorList>
            <person name="Culotta J."/>
            <person name="Lindsey A.R."/>
        </authorList>
    </citation>
    <scope>NUCLEOTIDE SEQUENCE [LARGE SCALE GENOMIC DNA]</scope>
    <source>
        <strain evidence="2 3">KSX58</strain>
    </source>
</reference>
<organism evidence="2 3">
    <name type="scientific">Trichogramma kaykai</name>
    <dbReference type="NCBI Taxonomy" id="54128"/>
    <lineage>
        <taxon>Eukaryota</taxon>
        <taxon>Metazoa</taxon>
        <taxon>Ecdysozoa</taxon>
        <taxon>Arthropoda</taxon>
        <taxon>Hexapoda</taxon>
        <taxon>Insecta</taxon>
        <taxon>Pterygota</taxon>
        <taxon>Neoptera</taxon>
        <taxon>Endopterygota</taxon>
        <taxon>Hymenoptera</taxon>
        <taxon>Apocrita</taxon>
        <taxon>Proctotrupomorpha</taxon>
        <taxon>Chalcidoidea</taxon>
        <taxon>Trichogrammatidae</taxon>
        <taxon>Trichogramma</taxon>
    </lineage>
</organism>
<sequence length="94" mass="10625">MASLASHFIYSAPLHETVQQQQQQLTNRVKRAATSYSRRWTLDHKSIQRDSSSGRPIKEPINNINCHGLKPQTAYSVPCTVFTPASSSLFRPRV</sequence>
<protein>
    <submittedName>
        <fullName evidence="2">Uncharacterized protein</fullName>
    </submittedName>
</protein>
<proteinExistence type="predicted"/>
<keyword evidence="3" id="KW-1185">Reference proteome</keyword>
<feature type="region of interest" description="Disordered" evidence="1">
    <location>
        <begin position="44"/>
        <end position="64"/>
    </location>
</feature>
<evidence type="ECO:0000313" key="2">
    <source>
        <dbReference type="EMBL" id="KAL3391862.1"/>
    </source>
</evidence>
<evidence type="ECO:0000313" key="3">
    <source>
        <dbReference type="Proteomes" id="UP001627154"/>
    </source>
</evidence>
<dbReference type="Proteomes" id="UP001627154">
    <property type="component" value="Unassembled WGS sequence"/>
</dbReference>